<keyword evidence="2" id="KW-1185">Reference proteome</keyword>
<protein>
    <submittedName>
        <fullName evidence="1">WGS project CAEQ00000000 data, annotated contig 1527</fullName>
    </submittedName>
</protein>
<reference evidence="1 2" key="2">
    <citation type="journal article" date="2012" name="Proc. Natl. Acad. Sci. U.S.A.">
        <title>Antigenic diversity is generated by distinct evolutionary mechanisms in African trypanosome species.</title>
        <authorList>
            <person name="Jackson A.P."/>
            <person name="Berry A."/>
            <person name="Aslett M."/>
            <person name="Allison H.C."/>
            <person name="Burton P."/>
            <person name="Vavrova-Anderson J."/>
            <person name="Brown R."/>
            <person name="Browne H."/>
            <person name="Corton N."/>
            <person name="Hauser H."/>
            <person name="Gamble J."/>
            <person name="Gilderthorp R."/>
            <person name="Marcello L."/>
            <person name="McQuillan J."/>
            <person name="Otto T.D."/>
            <person name="Quail M.A."/>
            <person name="Sanders M.J."/>
            <person name="van Tonder A."/>
            <person name="Ginger M.L."/>
            <person name="Field M.C."/>
            <person name="Barry J.D."/>
            <person name="Hertz-Fowler C."/>
            <person name="Berriman M."/>
        </authorList>
    </citation>
    <scope>NUCLEOTIDE SEQUENCE [LARGE SCALE GENOMIC DNA]</scope>
    <source>
        <strain evidence="1 2">IL3000</strain>
    </source>
</reference>
<reference evidence="2" key="1">
    <citation type="submission" date="2011-07" db="EMBL/GenBank/DDBJ databases">
        <title>Divergent evolution of antigenic variation in African trypanosomes.</title>
        <authorList>
            <person name="Jackson A.P."/>
            <person name="Berry A."/>
            <person name="Allison H.C."/>
            <person name="Burton P."/>
            <person name="Anderson J."/>
            <person name="Aslett M."/>
            <person name="Brown R."/>
            <person name="Corton N."/>
            <person name="Harris D."/>
            <person name="Hauser H."/>
            <person name="Gamble J."/>
            <person name="Gilderthorp R."/>
            <person name="McQuillan J."/>
            <person name="Quail M.A."/>
            <person name="Sanders M."/>
            <person name="Van Tonder A."/>
            <person name="Ginger M.L."/>
            <person name="Donelson J.E."/>
            <person name="Field M.C."/>
            <person name="Barry J.D."/>
            <person name="Berriman M."/>
            <person name="Hertz-Fowler C."/>
        </authorList>
    </citation>
    <scope>NUCLEOTIDE SEQUENCE [LARGE SCALE GENOMIC DNA]</scope>
    <source>
        <strain evidence="2">IL3000</strain>
    </source>
</reference>
<dbReference type="VEuPathDB" id="TriTrypDB:TcIL3000_0_37380"/>
<dbReference type="AlphaFoldDB" id="F9W6U3"/>
<evidence type="ECO:0000313" key="2">
    <source>
        <dbReference type="Proteomes" id="UP000000702"/>
    </source>
</evidence>
<evidence type="ECO:0000313" key="1">
    <source>
        <dbReference type="EMBL" id="CCD12900.1"/>
    </source>
</evidence>
<dbReference type="EMBL" id="CAEQ01000937">
    <property type="protein sequence ID" value="CCD12900.1"/>
    <property type="molecule type" value="Genomic_DNA"/>
</dbReference>
<name>F9W6U3_TRYCI</name>
<gene>
    <name evidence="1" type="ORF">TCIL3000_0_37380</name>
</gene>
<organism evidence="1 2">
    <name type="scientific">Trypanosoma congolense (strain IL3000)</name>
    <dbReference type="NCBI Taxonomy" id="1068625"/>
    <lineage>
        <taxon>Eukaryota</taxon>
        <taxon>Discoba</taxon>
        <taxon>Euglenozoa</taxon>
        <taxon>Kinetoplastea</taxon>
        <taxon>Metakinetoplastina</taxon>
        <taxon>Trypanosomatida</taxon>
        <taxon>Trypanosomatidae</taxon>
        <taxon>Trypanosoma</taxon>
        <taxon>Nannomonas</taxon>
    </lineage>
</organism>
<sequence>MDCNNDNDTLTVQNFFKCAMRTLQVTDERRRNCEPKPSLDEAGSKIDTCCGVISEEERCGWKETAALFHSIVTNDTLQMPTYEDGSMHCLIVRLCDGLLNYISEYQASHDTARSSAVVL</sequence>
<comment type="caution">
    <text evidence="1">The sequence shown here is derived from an EMBL/GenBank/DDBJ whole genome shotgun (WGS) entry which is preliminary data.</text>
</comment>
<feature type="non-terminal residue" evidence="1">
    <location>
        <position position="119"/>
    </location>
</feature>
<dbReference type="Proteomes" id="UP000000702">
    <property type="component" value="Unassembled WGS sequence"/>
</dbReference>
<proteinExistence type="predicted"/>
<accession>F9W6U3</accession>